<feature type="transmembrane region" description="Helical" evidence="1">
    <location>
        <begin position="262"/>
        <end position="290"/>
    </location>
</feature>
<feature type="transmembrane region" description="Helical" evidence="1">
    <location>
        <begin position="177"/>
        <end position="198"/>
    </location>
</feature>
<evidence type="ECO:0000313" key="3">
    <source>
        <dbReference type="Proteomes" id="UP001501175"/>
    </source>
</evidence>
<feature type="transmembrane region" description="Helical" evidence="1">
    <location>
        <begin position="150"/>
        <end position="170"/>
    </location>
</feature>
<accession>A0ABP8N154</accession>
<feature type="transmembrane region" description="Helical" evidence="1">
    <location>
        <begin position="117"/>
        <end position="138"/>
    </location>
</feature>
<feature type="transmembrane region" description="Helical" evidence="1">
    <location>
        <begin position="370"/>
        <end position="391"/>
    </location>
</feature>
<proteinExistence type="predicted"/>
<sequence length="468" mass="50571">MKDQRTLTEQLDSIDEYEREPVPENKTKNFRSFVSMMAGEHIAGTEFVIGPLFVLHGVSASAIMIGLLLGNILATLSWTLVCAPVAVKTRLTIYYQLEKICGYRLVSIYNAINGLQYTVLAASMIAVSATAIGLAFRLPMPGLTDLYPTSFAWIIAVLGIGAVITVVTIYGYDRVAAFSAVCAPWMPLVFLAAAVAVLPQLGVTSWGDFWAVANDKIWTGVPQPGQTHYTVWHVMFFAWLCNIAMHIGLADMSIYRYAKKPTYGIASAVGMFVGHGMAWLASGVLCALAIQQGNNNPSPGGIAYASAGLAGAACVVIAGWTTANPTLYRAGLAMKGIAPHLKRWKITFWVGIMATIMACFPGVASKLDQMLAFYALVAAPVGAIIIMDVYVLRRFGLMTNYAEQTGISFNWVAAGAWLIAVLISYVLYLMTNADFFFFMAAPGWIIGAILYVGLSKMFQKAPTPEVIA</sequence>
<feature type="transmembrane region" description="Helical" evidence="1">
    <location>
        <begin position="302"/>
        <end position="323"/>
    </location>
</feature>
<keyword evidence="1" id="KW-0472">Membrane</keyword>
<evidence type="ECO:0008006" key="4">
    <source>
        <dbReference type="Google" id="ProtNLM"/>
    </source>
</evidence>
<comment type="caution">
    <text evidence="2">The sequence shown here is derived from an EMBL/GenBank/DDBJ whole genome shotgun (WGS) entry which is preliminary data.</text>
</comment>
<dbReference type="RefSeq" id="WP_345244726.1">
    <property type="nucleotide sequence ID" value="NZ_BAABHD010000030.1"/>
</dbReference>
<dbReference type="Proteomes" id="UP001501175">
    <property type="component" value="Unassembled WGS sequence"/>
</dbReference>
<evidence type="ECO:0000313" key="2">
    <source>
        <dbReference type="EMBL" id="GAA4458356.1"/>
    </source>
</evidence>
<keyword evidence="3" id="KW-1185">Reference proteome</keyword>
<feature type="transmembrane region" description="Helical" evidence="1">
    <location>
        <begin position="411"/>
        <end position="429"/>
    </location>
</feature>
<keyword evidence="1" id="KW-0812">Transmembrane</keyword>
<dbReference type="PANTHER" id="PTHR30569:SF0">
    <property type="entry name" value="CYTOSINE PERMEASE"/>
    <property type="match status" value="1"/>
</dbReference>
<organism evidence="2 3">
    <name type="scientific">Nibrella saemangeumensis</name>
    <dbReference type="NCBI Taxonomy" id="1084526"/>
    <lineage>
        <taxon>Bacteria</taxon>
        <taxon>Pseudomonadati</taxon>
        <taxon>Bacteroidota</taxon>
        <taxon>Cytophagia</taxon>
        <taxon>Cytophagales</taxon>
        <taxon>Spirosomataceae</taxon>
        <taxon>Nibrella</taxon>
    </lineage>
</organism>
<evidence type="ECO:0000256" key="1">
    <source>
        <dbReference type="SAM" id="Phobius"/>
    </source>
</evidence>
<keyword evidence="1" id="KW-1133">Transmembrane helix</keyword>
<dbReference type="InterPro" id="IPR030191">
    <property type="entry name" value="CodB"/>
</dbReference>
<name>A0ABP8N154_9BACT</name>
<dbReference type="PANTHER" id="PTHR30569">
    <property type="entry name" value="CYTOSINE TRANSPORTER CODB"/>
    <property type="match status" value="1"/>
</dbReference>
<dbReference type="Gene3D" id="1.10.4160.10">
    <property type="entry name" value="Hydantoin permease"/>
    <property type="match status" value="1"/>
</dbReference>
<feature type="transmembrane region" description="Helical" evidence="1">
    <location>
        <begin position="435"/>
        <end position="454"/>
    </location>
</feature>
<protein>
    <recommendedName>
        <fullName evidence="4">Purine-cytosine permease</fullName>
    </recommendedName>
</protein>
<reference evidence="3" key="1">
    <citation type="journal article" date="2019" name="Int. J. Syst. Evol. Microbiol.">
        <title>The Global Catalogue of Microorganisms (GCM) 10K type strain sequencing project: providing services to taxonomists for standard genome sequencing and annotation.</title>
        <authorList>
            <consortium name="The Broad Institute Genomics Platform"/>
            <consortium name="The Broad Institute Genome Sequencing Center for Infectious Disease"/>
            <person name="Wu L."/>
            <person name="Ma J."/>
        </authorList>
    </citation>
    <scope>NUCLEOTIDE SEQUENCE [LARGE SCALE GENOMIC DNA]</scope>
    <source>
        <strain evidence="3">JCM 17927</strain>
    </source>
</reference>
<feature type="transmembrane region" description="Helical" evidence="1">
    <location>
        <begin position="62"/>
        <end position="87"/>
    </location>
</feature>
<feature type="transmembrane region" description="Helical" evidence="1">
    <location>
        <begin position="231"/>
        <end position="250"/>
    </location>
</feature>
<feature type="transmembrane region" description="Helical" evidence="1">
    <location>
        <begin position="344"/>
        <end position="364"/>
    </location>
</feature>
<gene>
    <name evidence="2" type="ORF">GCM10023189_30470</name>
</gene>
<dbReference type="EMBL" id="BAABHD010000030">
    <property type="protein sequence ID" value="GAA4458356.1"/>
    <property type="molecule type" value="Genomic_DNA"/>
</dbReference>